<dbReference type="FunFam" id="1.10.238.10:FF:000003">
    <property type="entry name" value="Calmodulin A"/>
    <property type="match status" value="1"/>
</dbReference>
<feature type="region of interest" description="Disordered" evidence="5">
    <location>
        <begin position="670"/>
        <end position="691"/>
    </location>
</feature>
<keyword evidence="1" id="KW-0479">Metal-binding</keyword>
<accession>A0A0G4E9Y4</accession>
<feature type="domain" description="EF-hand" evidence="6">
    <location>
        <begin position="308"/>
        <end position="343"/>
    </location>
</feature>
<evidence type="ECO:0000256" key="5">
    <source>
        <dbReference type="SAM" id="MobiDB-lite"/>
    </source>
</evidence>
<feature type="domain" description="EF-hand" evidence="6">
    <location>
        <begin position="910"/>
        <end position="945"/>
    </location>
</feature>
<keyword evidence="8" id="KW-1185">Reference proteome</keyword>
<feature type="compositionally biased region" description="Pro residues" evidence="5">
    <location>
        <begin position="82"/>
        <end position="100"/>
    </location>
</feature>
<dbReference type="PANTHER" id="PTHR34524">
    <property type="entry name" value="CALCYPHOSIN"/>
    <property type="match status" value="1"/>
</dbReference>
<dbReference type="Gene3D" id="1.10.238.10">
    <property type="entry name" value="EF-hand"/>
    <property type="match status" value="5"/>
</dbReference>
<gene>
    <name evidence="7" type="ORF">Vbra_10981</name>
</gene>
<feature type="domain" description="EF-hand" evidence="6">
    <location>
        <begin position="2122"/>
        <end position="2157"/>
    </location>
</feature>
<dbReference type="SMART" id="SM00054">
    <property type="entry name" value="EFh"/>
    <property type="match status" value="12"/>
</dbReference>
<dbReference type="PANTHER" id="PTHR34524:SF6">
    <property type="entry name" value="CALCYPHOSINE LIKE"/>
    <property type="match status" value="1"/>
</dbReference>
<feature type="domain" description="EF-hand" evidence="6">
    <location>
        <begin position="550"/>
        <end position="585"/>
    </location>
</feature>
<dbReference type="OrthoDB" id="186625at2759"/>
<feature type="compositionally biased region" description="Pro residues" evidence="5">
    <location>
        <begin position="145"/>
        <end position="163"/>
    </location>
</feature>
<feature type="domain" description="EF-hand" evidence="6">
    <location>
        <begin position="1180"/>
        <end position="1215"/>
    </location>
</feature>
<dbReference type="PROSITE" id="PS50222">
    <property type="entry name" value="EF_HAND_2"/>
    <property type="match status" value="9"/>
</dbReference>
<dbReference type="STRING" id="1169540.A0A0G4E9Y4"/>
<organism evidence="7 8">
    <name type="scientific">Vitrella brassicaformis (strain CCMP3155)</name>
    <dbReference type="NCBI Taxonomy" id="1169540"/>
    <lineage>
        <taxon>Eukaryota</taxon>
        <taxon>Sar</taxon>
        <taxon>Alveolata</taxon>
        <taxon>Colpodellida</taxon>
        <taxon>Vitrellaceae</taxon>
        <taxon>Vitrella</taxon>
    </lineage>
</organism>
<evidence type="ECO:0000256" key="4">
    <source>
        <dbReference type="SAM" id="Coils"/>
    </source>
</evidence>
<feature type="region of interest" description="Disordered" evidence="5">
    <location>
        <begin position="2610"/>
        <end position="2630"/>
    </location>
</feature>
<feature type="region of interest" description="Disordered" evidence="5">
    <location>
        <begin position="2708"/>
        <end position="2736"/>
    </location>
</feature>
<protein>
    <recommendedName>
        <fullName evidence="6">EF-hand domain-containing protein</fullName>
    </recommendedName>
</protein>
<dbReference type="InterPro" id="IPR051581">
    <property type="entry name" value="Ca-bind"/>
</dbReference>
<dbReference type="InterPro" id="IPR002048">
    <property type="entry name" value="EF_hand_dom"/>
</dbReference>
<feature type="region of interest" description="Disordered" evidence="5">
    <location>
        <begin position="1110"/>
        <end position="1171"/>
    </location>
</feature>
<proteinExistence type="predicted"/>
<feature type="compositionally biased region" description="Basic and acidic residues" evidence="5">
    <location>
        <begin position="55"/>
        <end position="67"/>
    </location>
</feature>
<dbReference type="Pfam" id="PF13499">
    <property type="entry name" value="EF-hand_7"/>
    <property type="match status" value="2"/>
</dbReference>
<sequence length="2789" mass="305079">MSGEYDNDFEDDIPEDIAEVWDDSADEGDLEGDMWEIYGRPAPPTHGRPVSAHPGRHDVQVSGGEHDATSTSFYIVLIQPSVYPPPSQPPPVPPSAPLPSPTAYAAPAMGPAPPPYSPQATYSLTAADEQPYPAQQQQPLYQMPLHPPPLATQPSEPYHPMPEAPMTFRKEATQSYEDVGARRRAGEVDRHDEGRDRDGEPQYDVPARGRGEQDMASQFERAQAMAQQQGVIRPRETPAVSAAVSPVAAPQPPSAAPPLSLVELRDVLVRRFGTLDKAFLRMDENFDDRLTRLEFCRSLQRLDLDRDIDDAAASSLFRELDVKQNGVVTFDELRRGISRAVKAEPPAAQAAAEAPPVRETRIMTHSQGVSWLRGLRRRILQRHPTIEAAMQHLQTKTRLQPSAPIDGTQWSGLLPHLYFPSLDQVPEAEWDRDALCWAVISLLSEMRRRQAVPRCFEPLRSALAQRGSEGSVSVNEVRWALWAHREAAGDRISEGSAATSLRRFKYSLSTLTTSEPSSVLERTAQDFGYGVDDPMPIEGLQRLSIALFKRGDADVADLMAALDDSRSGLVTVDQLVQAMRRTSAILPQGTALEALREAILVRFFSLDEAFRMLYAGTDVQPRSPVSPATISRALQLWGVRVEMLHIDTHGTSPADDLFESLAGGSAPRQTQIASAKAASVPTNGRRGDDSGRRASRYTYVYRPADAGWAAIGDWGELHDLLDLQLKGDSHSRVQAVFPDPKSEESAVIVCLRRRLLDRFGTLQKAFDSLDTSPATVSSAEIDRWLRRCNVFARTTDSCFSTVFRALDVEGKGELTRDQARHLIACAQWASSFSSETSFDLERRPSVEERAALVNKLRDLVLQHYASLRDAFEAAERAHVRTSTYGGAPPKTTGTKLGLGDVVDRLMLMGISIGDAMTLFSLIDSKRDNCITADELQTALRKKRPERASSRERLLSAPTPFAAVLRIFNQRVMLPFAQSHPDWAIAMRVDYGKLVTRFALCLDEHYGSRVMSALEDALSTVMRAEVTPTTLLSSNLLAQAFAMLTVGVDASSLFMDMEALVDVEGASEADLRSVVARLIFILVDEEQDGVITLEQVMDLLQQAPLDTDAVKPRQEALAPPPPSAPQIRVQPPQEMAAPQPPQQSTSMSGSPDDVQSLSAIESDEDSERREAMQEFRGRLIECYGSVKSAFDHLDENGSRTLDREEFLRLCREIRVSSISGQKLFGYLDRDGSNTIALRELRKALHDLAPEREVPPHPQPQPPPISEPSPPAIQPPIPPTPVPPAPLPDVGTDILLGGILAGSSVLWVVRMRLILHARRHGEREEAAIRRFSQECEEAEKEKATAQWNEADLMDFLRTRTPAILEGPIVAHLLTKVGAASPLALRDCLLAANNTAVSKLRGEIELAQLSSSRMSPRVGEESSAEVVREWLRVHLGPSRELTRTSWLSMTESLLSDPTRDMMSDSASDTKSLMQVASGLFTMALLDQSSATQRHGRPDTAGIDAAVRALSCELPFQILEASMKMRRLQLQVPLVSSPSAVLFKNISTLEEAVRASPLSSTFSKEETQSFFDYARDLGQPSVTWQGFQGALDLPLTYAALHALLTNLSLPYSLKQLHGLLTASFQPPMPVDAIQSHVQAIIGRSPDVAAFLPDREGPDAIASAASKHLKALGTHLRQPDIRDGFGLLGVMSSQTVRGVRELLLSAQRDLLEQDQMTLSQAMGQTAARRGMATPSGDALMTREIASLWMELGFDFEAFEIRAMQQYLDPSCSGWISTHLLDALVPAPSSLPPAPPRTPSPPFQVVPPPRQPADAAHTLPSPHFGEQPDWQVRGQAAVIWLCRQIKTRVPSVEGAIAPFQMQVQAEVSPERHAAAAATLSSRMMAADQLQEVLRSYFSISVGVDQEATRKVQDAVAFLQIGGRAADGRSEYDRYIDLAVFEQYLRDAYEDALRALRPLAQHFDGWSFARTLEACEQHAISQPSSPQRMLRADGLHRLSSHHKAEIHLSDCSEIVAFLCRTTGGCRDQVPAEKFAFTLRRVAAQLRLEQQMDAEIHRVVFRHFDTNNDGAIDSSELRLALLSLGCEVPQWEVERLIAAADRDGNGRLDAAEIRALMTPYVQQALKQDQDFYQQAREAFDAADLDKNGRLTREELSTALKRCNVSLTDAETSAIFNAADRDRNATVDIDEFMSLIQEEEARDTEAVQDVATAAALLKFSHSRRLRLDAYVGALVGLPPHFRRLPAVPRPSALPPTAASDSSGLLTAHPLIHTHLFPNRIVPKAERRGLCRGKPKEKSKRRDVGVFVGLVLESMRGVPSPFRDVEGRPVAEPIDGTWQVCGRQLRITVYNEHTRQYQSGSCVFGASVSPQSPDTWSFRSSGASGRTDDSMAILHLPSTGEDRRLIDCCSLLFEASLRVVKHLLKPAIPAAPAPDRPADHNGGSSPLPVQIACGWAKLPLSSLPLSRAGAGKAPSSPQQLQQQKHEISLQGGTVEHTVGLDAQSIPRLQGSQRRGLSVLLPVGAVGGQVTASATTGSPHAPLLKSTLTVDAVPEARLGAEAMASLAAITLPPFGVIPRVVLPLMHQFHLAWCHSVAEHSGAAPPPNLNSTRASLGLTSSVSPTATRKARQQQQQAAVPQGPLLPMGGFVAPVGGPSGLRMLPSVLADPDVRQTIVGAWKQRLASLPKPQQSDPASLRELFDDVCAKMWVLLSRPDNLTEGTPSHFQPSVSDSPSPQRSLRRGSQGQVTIEASSAMGLVAAGSPQEIKEWVGRHALGGASFRPLDVCEVQTHEMQVALHP</sequence>
<feature type="compositionally biased region" description="Low complexity" evidence="5">
    <location>
        <begin position="130"/>
        <end position="144"/>
    </location>
</feature>
<dbReference type="InterPro" id="IPR011992">
    <property type="entry name" value="EF-hand-dom_pair"/>
</dbReference>
<keyword evidence="4" id="KW-0175">Coiled coil</keyword>
<keyword evidence="3" id="KW-0106">Calcium</keyword>
<feature type="coiled-coil region" evidence="4">
    <location>
        <begin position="1319"/>
        <end position="1346"/>
    </location>
</feature>
<evidence type="ECO:0000256" key="3">
    <source>
        <dbReference type="ARBA" id="ARBA00022837"/>
    </source>
</evidence>
<feature type="region of interest" description="Disordered" evidence="5">
    <location>
        <begin position="80"/>
        <end position="214"/>
    </location>
</feature>
<evidence type="ECO:0000313" key="8">
    <source>
        <dbReference type="Proteomes" id="UP000041254"/>
    </source>
</evidence>
<keyword evidence="2" id="KW-0677">Repeat</keyword>
<feature type="compositionally biased region" description="Basic and acidic residues" evidence="5">
    <location>
        <begin position="179"/>
        <end position="200"/>
    </location>
</feature>
<feature type="region of interest" description="Disordered" evidence="5">
    <location>
        <begin position="34"/>
        <end position="67"/>
    </location>
</feature>
<feature type="domain" description="EF-hand" evidence="6">
    <location>
        <begin position="270"/>
        <end position="305"/>
    </location>
</feature>
<reference evidence="7 8" key="1">
    <citation type="submission" date="2014-11" db="EMBL/GenBank/DDBJ databases">
        <authorList>
            <person name="Zhu J."/>
            <person name="Qi W."/>
            <person name="Song R."/>
        </authorList>
    </citation>
    <scope>NUCLEOTIDE SEQUENCE [LARGE SCALE GENOMIC DNA]</scope>
</reference>
<dbReference type="CDD" id="cd00051">
    <property type="entry name" value="EFh"/>
    <property type="match status" value="1"/>
</dbReference>
<evidence type="ECO:0000256" key="1">
    <source>
        <dbReference type="ARBA" id="ARBA00022723"/>
    </source>
</evidence>
<feature type="domain" description="EF-hand" evidence="6">
    <location>
        <begin position="2084"/>
        <end position="2115"/>
    </location>
</feature>
<dbReference type="InParanoid" id="A0A0G4E9Y4"/>
<feature type="domain" description="EF-hand" evidence="6">
    <location>
        <begin position="2158"/>
        <end position="2193"/>
    </location>
</feature>
<dbReference type="VEuPathDB" id="CryptoDB:Vbra_10981"/>
<name>A0A0G4E9Y4_VITBC</name>
<evidence type="ECO:0000256" key="2">
    <source>
        <dbReference type="ARBA" id="ARBA00022737"/>
    </source>
</evidence>
<dbReference type="SUPFAM" id="SSF47473">
    <property type="entry name" value="EF-hand"/>
    <property type="match status" value="3"/>
</dbReference>
<dbReference type="Proteomes" id="UP000041254">
    <property type="component" value="Unassembled WGS sequence"/>
</dbReference>
<evidence type="ECO:0000313" key="7">
    <source>
        <dbReference type="EMBL" id="CEL92255.1"/>
    </source>
</evidence>
<dbReference type="InterPro" id="IPR018247">
    <property type="entry name" value="EF_Hand_1_Ca_BS"/>
</dbReference>
<feature type="compositionally biased region" description="Pro residues" evidence="5">
    <location>
        <begin position="1254"/>
        <end position="1283"/>
    </location>
</feature>
<feature type="compositionally biased region" description="Polar residues" evidence="5">
    <location>
        <begin position="1143"/>
        <end position="1158"/>
    </location>
</feature>
<feature type="region of interest" description="Disordered" evidence="5">
    <location>
        <begin position="1249"/>
        <end position="1283"/>
    </location>
</feature>
<dbReference type="PROSITE" id="PS00018">
    <property type="entry name" value="EF_HAND_1"/>
    <property type="match status" value="5"/>
</dbReference>
<dbReference type="GO" id="GO:0005509">
    <property type="term" value="F:calcium ion binding"/>
    <property type="evidence" value="ECO:0007669"/>
    <property type="project" value="InterPro"/>
</dbReference>
<dbReference type="Pfam" id="PF13202">
    <property type="entry name" value="EF-hand_5"/>
    <property type="match status" value="1"/>
</dbReference>
<feature type="domain" description="EF-hand" evidence="6">
    <location>
        <begin position="2044"/>
        <end position="2079"/>
    </location>
</feature>
<evidence type="ECO:0000259" key="6">
    <source>
        <dbReference type="PROSITE" id="PS50222"/>
    </source>
</evidence>
<dbReference type="EMBL" id="CDMY01000061">
    <property type="protein sequence ID" value="CEL92255.1"/>
    <property type="molecule type" value="Genomic_DNA"/>
</dbReference>